<dbReference type="RefSeq" id="WP_135573980.1">
    <property type="nucleotide sequence ID" value="NZ_RQFN01000024.1"/>
</dbReference>
<evidence type="ECO:0008006" key="3">
    <source>
        <dbReference type="Google" id="ProtNLM"/>
    </source>
</evidence>
<dbReference type="Proteomes" id="UP000297465">
    <property type="component" value="Unassembled WGS sequence"/>
</dbReference>
<dbReference type="NCBIfam" id="NF047486">
    <property type="entry name" value="LA_1737_Cterm"/>
    <property type="match status" value="1"/>
</dbReference>
<proteinExistence type="predicted"/>
<comment type="caution">
    <text evidence="1">The sequence shown here is derived from an EMBL/GenBank/DDBJ whole genome shotgun (WGS) entry which is preliminary data.</text>
</comment>
<accession>A0ABY2LRZ5</accession>
<evidence type="ECO:0000313" key="1">
    <source>
        <dbReference type="EMBL" id="TGL00755.1"/>
    </source>
</evidence>
<evidence type="ECO:0000313" key="2">
    <source>
        <dbReference type="Proteomes" id="UP000297465"/>
    </source>
</evidence>
<sequence length="803" mass="96719">MFIKFFRYSLIFLFFSIPIGIFPKTWPDLEAEKEIKVYGSERSAKFTSSNILYDIENWTNHYSVRALGFYRYYDYPKAKTKSIFPFYYHIQSKSDNREYKRILNVNVTKEKEAVYHSFYPFVFWGMDKNESYVTTIPFFFSSSNDTNSKLGFPVIPLLYYHNRETFGENRNYYLRFLTLMHFELDGNQGLHKFSFFPLVYYSKNNYLFLPPLLYFQNQNSNENEYWMGPFYYSNNKAKAESLLVAFPVFGRYRKPGIELDFIFPIYLNYANDEEDYHINLLWYTKTNSANVNVATNDGNVYVDFDFGILYNLFGYSQRTKILKGSLEPKSKDSSEPKLVKKREFNRENSNSFIGYNLLFGIFSYERADTKRHIRLLPLAWFTWDEASTDNVVLLPPFFPIWFSYQSDDLEYKVLFPLYGKQKDKDSEFRVYLLNFYLTEEKKENNRNEQSYFWPFVNIYKSDIDSGHRILPFYIHRNFEKDKKHYHNTFTLLSSYRKTMIPSYSETEFLFWPLWISYDEKKSQYSGEEKTVWITPFFYRNMREGGARTNLLWFIDWEWYKDQDLSEYSKTQKRIQYYPQEKLSHLLIFPFYKTTSSFSIIPISFNDWDNDGYKTFTLLNYFKWNRTGHYYNFLYLIESENTESDYQIQSLGGLLGNFNIEPAQINRLTFLWLGYDKKSYKTIYNFFPIIRTTDAENEKSRLYGPLIYYSFDSLDEKTELMFAGIGYYHNRTKSDNQYSTYVLLGAFYQEKTEIERGYVKRGSLWGWLWEYQTEENGYEKFSILKLFSYSKETDGTKKIMGISI</sequence>
<reference evidence="2" key="1">
    <citation type="journal article" date="2019" name="PLoS Negl. Trop. Dis.">
        <title>Revisiting the worldwide diversity of Leptospira species in the environment.</title>
        <authorList>
            <person name="Vincent A.T."/>
            <person name="Schiettekatte O."/>
            <person name="Bourhy P."/>
            <person name="Veyrier F.J."/>
            <person name="Picardeau M."/>
        </authorList>
    </citation>
    <scope>NUCLEOTIDE SEQUENCE [LARGE SCALE GENOMIC DNA]</scope>
    <source>
        <strain evidence="2">201800278</strain>
    </source>
</reference>
<dbReference type="EMBL" id="RQFO01000017">
    <property type="protein sequence ID" value="TGL00755.1"/>
    <property type="molecule type" value="Genomic_DNA"/>
</dbReference>
<keyword evidence="2" id="KW-1185">Reference proteome</keyword>
<gene>
    <name evidence="1" type="ORF">EHQ31_15355</name>
</gene>
<protein>
    <recommendedName>
        <fullName evidence="3">LPS-assembly protein LptD</fullName>
    </recommendedName>
</protein>
<name>A0ABY2LRZ5_9LEPT</name>
<organism evidence="1 2">
    <name type="scientific">Leptospira montravelensis</name>
    <dbReference type="NCBI Taxonomy" id="2484961"/>
    <lineage>
        <taxon>Bacteria</taxon>
        <taxon>Pseudomonadati</taxon>
        <taxon>Spirochaetota</taxon>
        <taxon>Spirochaetia</taxon>
        <taxon>Leptospirales</taxon>
        <taxon>Leptospiraceae</taxon>
        <taxon>Leptospira</taxon>
    </lineage>
</organism>